<dbReference type="InterPro" id="IPR011009">
    <property type="entry name" value="Kinase-like_dom_sf"/>
</dbReference>
<keyword evidence="2" id="KW-1133">Transmembrane helix</keyword>
<dbReference type="InterPro" id="IPR050154">
    <property type="entry name" value="UbiB_kinase"/>
</dbReference>
<evidence type="ECO:0000313" key="4">
    <source>
        <dbReference type="EMBL" id="SFJ00277.1"/>
    </source>
</evidence>
<sequence>MNNHKRKLFRTAELLAILTKYGFQEILIQANLKKPKEIEVPDEVVYENAQVYERIRIAIEELGTTFIKLGQTLSNREDLLPMALIVELKKLQDNVEPVDLDLRQTFLDELGIVPEECFQSIETTPFASASISQVYRATLIDNTPVILKVKRPGIDEKVVADLLLMKDIAKMLEANNKMFKKLHIRQVVASFEKTILEELSLKNEQQNINQFARNFEGVSSIHTLKAFSEFSSDKILCMEYVEGIKISNKEALIAEGLNTVEVAKNGLDLYLMQVLEHGFFHADPHPGNIFVLSDGTICFIDFGSMGKLLTRDQEVLEDFVMNFIAKDAKRVIRAIKKIAIEVDIRSEVQLERDLLEIFELLNNESLADIDIKMVLKRFSSVLNKNDVVMPEYVYLLIRGVVLIEGIGRGLDPKMNIVESIRPYIQKIVIRRLSPTYVFEKITKSIRTMQDRMIDIPENMNEILSQLRNGKLKIQQEDKALTHSNREIANALNRIAFALLIGGLYIASSVLIMADKPPKLFNFSILGMLGGLVSAVLTVVALLSFFKKVK</sequence>
<dbReference type="AlphaFoldDB" id="A0A1I3MTH4"/>
<keyword evidence="2" id="KW-0812">Transmembrane</keyword>
<dbReference type="Proteomes" id="UP000243887">
    <property type="component" value="Unassembled WGS sequence"/>
</dbReference>
<organism evidence="4 5">
    <name type="scientific">Myroides guanonis</name>
    <dbReference type="NCBI Taxonomy" id="1150112"/>
    <lineage>
        <taxon>Bacteria</taxon>
        <taxon>Pseudomonadati</taxon>
        <taxon>Bacteroidota</taxon>
        <taxon>Flavobacteriia</taxon>
        <taxon>Flavobacteriales</taxon>
        <taxon>Flavobacteriaceae</taxon>
        <taxon>Myroides</taxon>
    </lineage>
</organism>
<evidence type="ECO:0000256" key="2">
    <source>
        <dbReference type="SAM" id="Phobius"/>
    </source>
</evidence>
<dbReference type="CDD" id="cd05121">
    <property type="entry name" value="ABC1_ADCK3-like"/>
    <property type="match status" value="1"/>
</dbReference>
<evidence type="ECO:0000256" key="1">
    <source>
        <dbReference type="ARBA" id="ARBA00009670"/>
    </source>
</evidence>
<comment type="similarity">
    <text evidence="1">Belongs to the protein kinase superfamily. ADCK protein kinase family.</text>
</comment>
<dbReference type="Pfam" id="PF03109">
    <property type="entry name" value="ABC1"/>
    <property type="match status" value="1"/>
</dbReference>
<dbReference type="PANTHER" id="PTHR10566">
    <property type="entry name" value="CHAPERONE-ACTIVITY OF BC1 COMPLEX CABC1 -RELATED"/>
    <property type="match status" value="1"/>
</dbReference>
<evidence type="ECO:0000313" key="5">
    <source>
        <dbReference type="Proteomes" id="UP000243887"/>
    </source>
</evidence>
<accession>A0A1I3MTH4</accession>
<dbReference type="SUPFAM" id="SSF56112">
    <property type="entry name" value="Protein kinase-like (PK-like)"/>
    <property type="match status" value="1"/>
</dbReference>
<dbReference type="Gene3D" id="1.10.510.10">
    <property type="entry name" value="Transferase(Phosphotransferase) domain 1"/>
    <property type="match status" value="1"/>
</dbReference>
<protein>
    <submittedName>
        <fullName evidence="4">Ubiquinone biosynthesis protein</fullName>
    </submittedName>
</protein>
<gene>
    <name evidence="4" type="ORF">SAMN04487893_102265</name>
</gene>
<dbReference type="RefSeq" id="WP_090678021.1">
    <property type="nucleotide sequence ID" value="NZ_FORU01000002.1"/>
</dbReference>
<keyword evidence="2" id="KW-0472">Membrane</keyword>
<evidence type="ECO:0000259" key="3">
    <source>
        <dbReference type="Pfam" id="PF03109"/>
    </source>
</evidence>
<dbReference type="PANTHER" id="PTHR10566:SF113">
    <property type="entry name" value="PROTEIN ACTIVITY OF BC1 COMPLEX KINASE 7, CHLOROPLASTIC"/>
    <property type="match status" value="1"/>
</dbReference>
<name>A0A1I3MTH4_9FLAO</name>
<feature type="transmembrane region" description="Helical" evidence="2">
    <location>
        <begin position="494"/>
        <end position="513"/>
    </location>
</feature>
<feature type="transmembrane region" description="Helical" evidence="2">
    <location>
        <begin position="519"/>
        <end position="545"/>
    </location>
</feature>
<proteinExistence type="inferred from homology"/>
<keyword evidence="4" id="KW-0830">Ubiquinone</keyword>
<dbReference type="STRING" id="1150112.SAMN04487893_102265"/>
<feature type="domain" description="ABC1 atypical kinase-like" evidence="3">
    <location>
        <begin position="90"/>
        <end position="333"/>
    </location>
</feature>
<dbReference type="OrthoDB" id="9795390at2"/>
<reference evidence="5" key="1">
    <citation type="submission" date="2016-10" db="EMBL/GenBank/DDBJ databases">
        <authorList>
            <person name="Varghese N."/>
            <person name="Submissions S."/>
        </authorList>
    </citation>
    <scope>NUCLEOTIDE SEQUENCE [LARGE SCALE GENOMIC DNA]</scope>
    <source>
        <strain evidence="5">DSM 26542</strain>
    </source>
</reference>
<dbReference type="EMBL" id="FORU01000002">
    <property type="protein sequence ID" value="SFJ00277.1"/>
    <property type="molecule type" value="Genomic_DNA"/>
</dbReference>
<keyword evidence="5" id="KW-1185">Reference proteome</keyword>
<dbReference type="InterPro" id="IPR004147">
    <property type="entry name" value="ABC1_dom"/>
</dbReference>